<protein>
    <recommendedName>
        <fullName evidence="12">Ascorbate-specific PTS system EIIC component</fullName>
    </recommendedName>
    <alternativeName>
        <fullName evidence="13">Ascorbate-specific permease IIC component UlaA</fullName>
    </alternativeName>
</protein>
<evidence type="ECO:0000256" key="7">
    <source>
        <dbReference type="ARBA" id="ARBA00022692"/>
    </source>
</evidence>
<evidence type="ECO:0000256" key="14">
    <source>
        <dbReference type="SAM" id="Phobius"/>
    </source>
</evidence>
<evidence type="ECO:0000256" key="8">
    <source>
        <dbReference type="ARBA" id="ARBA00022989"/>
    </source>
</evidence>
<evidence type="ECO:0000256" key="10">
    <source>
        <dbReference type="ARBA" id="ARBA00037387"/>
    </source>
</evidence>
<feature type="transmembrane region" description="Helical" evidence="14">
    <location>
        <begin position="141"/>
        <end position="164"/>
    </location>
</feature>
<feature type="transmembrane region" description="Helical" evidence="14">
    <location>
        <begin position="116"/>
        <end position="135"/>
    </location>
</feature>
<evidence type="ECO:0000313" key="16">
    <source>
        <dbReference type="Proteomes" id="UP000001288"/>
    </source>
</evidence>
<organism evidence="15 16">
    <name type="scientific">Listeria monocytogenes serotype 1/2a (strain 10403S)</name>
    <dbReference type="NCBI Taxonomy" id="393133"/>
    <lineage>
        <taxon>Bacteria</taxon>
        <taxon>Bacillati</taxon>
        <taxon>Bacillota</taxon>
        <taxon>Bacilli</taxon>
        <taxon>Bacillales</taxon>
        <taxon>Listeriaceae</taxon>
        <taxon>Listeria</taxon>
    </lineage>
</organism>
<keyword evidence="7 14" id="KW-0812">Transmembrane</keyword>
<feature type="transmembrane region" description="Helical" evidence="14">
    <location>
        <begin position="6"/>
        <end position="27"/>
    </location>
</feature>
<keyword evidence="6" id="KW-0598">Phosphotransferase system</keyword>
<reference evidence="16" key="1">
    <citation type="submission" date="2010-04" db="EMBL/GenBank/DDBJ databases">
        <title>The genome sequence of Listeria monocytogenes strain 10403S.</title>
        <authorList>
            <consortium name="The Broad Institute Genome Sequencing Platform"/>
            <consortium name="The Broad Institute Genome Sequencing Center for Infectious Disease."/>
            <person name="Borowsky M."/>
            <person name="Borodovsky M."/>
            <person name="Young S.K."/>
            <person name="Zeng Q."/>
            <person name="Koehrsen M."/>
            <person name="Fitzgerald M."/>
            <person name="Wiedmann M."/>
            <person name="Swaminathan B."/>
            <person name="Lauer P."/>
            <person name="Portnoy D."/>
            <person name="Cossart P."/>
            <person name="Buchrieser C."/>
            <person name="Higgins D."/>
            <person name="Abouelleil A."/>
            <person name="Alvarado L."/>
            <person name="Arachchi H.M."/>
            <person name="Berlin A."/>
            <person name="Borenstein D."/>
            <person name="Brown A."/>
            <person name="Chapman S.B."/>
            <person name="Chen Z."/>
            <person name="Dunbar C.D."/>
            <person name="Engels R."/>
            <person name="Freedman E."/>
            <person name="Gearin G."/>
            <person name="Gellesch M."/>
            <person name="Goldberg J."/>
            <person name="Griggs A."/>
            <person name="Gujja S."/>
            <person name="Heilman E."/>
            <person name="Heiman D."/>
            <person name="Howarth C."/>
            <person name="Jen D."/>
            <person name="Larson L."/>
            <person name="Lui A."/>
            <person name="MacDonald J."/>
            <person name="Mehta T."/>
            <person name="Montmayeur A."/>
            <person name="Neiman D."/>
            <person name="Park D."/>
            <person name="Pearson M."/>
            <person name="Priest M."/>
            <person name="Richards J."/>
            <person name="Roberts A."/>
            <person name="Saif S."/>
            <person name="Shea T."/>
            <person name="Shenoy N."/>
            <person name="Sisk P."/>
            <person name="Stolte C."/>
            <person name="Sykes S."/>
            <person name="Walk T."/>
            <person name="White J."/>
            <person name="Yandava C."/>
            <person name="Haas B."/>
            <person name="Nusbaum C."/>
            <person name="Birren B."/>
        </authorList>
    </citation>
    <scope>NUCLEOTIDE SEQUENCE [LARGE SCALE GENOMIC DNA]</scope>
    <source>
        <strain evidence="16">10403S</strain>
    </source>
</reference>
<evidence type="ECO:0000313" key="15">
    <source>
        <dbReference type="EMBL" id="AEO06953.1"/>
    </source>
</evidence>
<evidence type="ECO:0000256" key="4">
    <source>
        <dbReference type="ARBA" id="ARBA00022475"/>
    </source>
</evidence>
<name>A0A0H3GIJ3_LISM4</name>
<dbReference type="GO" id="GO:0005886">
    <property type="term" value="C:plasma membrane"/>
    <property type="evidence" value="ECO:0007669"/>
    <property type="project" value="UniProtKB-SubCell"/>
</dbReference>
<dbReference type="InterPro" id="IPR004703">
    <property type="entry name" value="PTS_sugar-sp_permease"/>
</dbReference>
<feature type="transmembrane region" description="Helical" evidence="14">
    <location>
        <begin position="304"/>
        <end position="327"/>
    </location>
</feature>
<evidence type="ECO:0000256" key="2">
    <source>
        <dbReference type="ARBA" id="ARBA00011738"/>
    </source>
</evidence>
<keyword evidence="8 14" id="KW-1133">Transmembrane helix</keyword>
<dbReference type="NCBIfam" id="NF009553">
    <property type="entry name" value="PRK12997.1-5"/>
    <property type="match status" value="1"/>
</dbReference>
<evidence type="ECO:0000256" key="11">
    <source>
        <dbReference type="ARBA" id="ARBA00038218"/>
    </source>
</evidence>
<feature type="transmembrane region" description="Helical" evidence="14">
    <location>
        <begin position="253"/>
        <end position="271"/>
    </location>
</feature>
<sequence length="422" mass="44921">MLTFITEIFSTPAFILGIIAAIGLIALRKTGSDIVKGTLKTIFGFIMLQQGSAIIVGSLIPFSTMFENAFQLKGVVAEDNAIAAAVQQILGTETSLILVFGFIINVILARTTRWKYIFLTGHMMFSFAATMAIVFDQMGFNSWQIILFGSIAQGISSIVFPALAQPFVRKVTGNDQVGFGFWGSSLVWATGWLGGKLGNKANSTEDLKVPKKLDFLKEMSVLMGIVMAVIYIFTSFFVDEPVMKELAGTQSNVLFAILQAFTFVVGILILLQGVRMFLGELVPAFKGISEKIVPGAIPALDVPVFYSFAPTATTIGFLCAVVGGLGATLVSTMLPVVVLPSVIGLFFMGGAAGVFGNAMGGRRGAIIAGLLLGFIFQMIVAIAYPILGLDGYGIQGLWFASTDAIIVIVIIRLIGALFGIAL</sequence>
<dbReference type="PANTHER" id="PTHR33843:SF4">
    <property type="entry name" value="ASCORBATE-SPECIFIC PTS SYSTEM EIIC COMPONENT"/>
    <property type="match status" value="1"/>
</dbReference>
<evidence type="ECO:0000256" key="6">
    <source>
        <dbReference type="ARBA" id="ARBA00022683"/>
    </source>
</evidence>
<feature type="transmembrane region" description="Helical" evidence="14">
    <location>
        <begin position="367"/>
        <end position="386"/>
    </location>
</feature>
<evidence type="ECO:0000256" key="3">
    <source>
        <dbReference type="ARBA" id="ARBA00022448"/>
    </source>
</evidence>
<dbReference type="PANTHER" id="PTHR33843">
    <property type="entry name" value="ASCORBATE-SPECIFIC PTS SYSTEM EIIC COMPONENT"/>
    <property type="match status" value="1"/>
</dbReference>
<dbReference type="HOGENOM" id="CLU_031784_0_1_9"/>
<gene>
    <name evidence="15" type="ordered locus">LMRG_01118</name>
</gene>
<keyword evidence="3" id="KW-0813">Transport</keyword>
<evidence type="ECO:0000256" key="9">
    <source>
        <dbReference type="ARBA" id="ARBA00023136"/>
    </source>
</evidence>
<proteinExistence type="inferred from homology"/>
<dbReference type="EMBL" id="CP002002">
    <property type="protein sequence ID" value="AEO06953.1"/>
    <property type="molecule type" value="Genomic_DNA"/>
</dbReference>
<feature type="transmembrane region" description="Helical" evidence="14">
    <location>
        <begin position="221"/>
        <end position="238"/>
    </location>
</feature>
<comment type="function">
    <text evidence="10">The phosphoenolpyruvate-dependent sugar phosphotransferase system (sugar PTS), a major carbohydrate active transport system, catalyzes the phosphorylation of incoming sugar substrates concomitantly with their translocation across the cell membrane. The enzyme II UlaABC PTS system is involved in ascorbate transport.</text>
</comment>
<evidence type="ECO:0000256" key="13">
    <source>
        <dbReference type="ARBA" id="ARBA00042859"/>
    </source>
</evidence>
<comment type="subcellular location">
    <subcellularLocation>
        <location evidence="1">Cell membrane</location>
        <topology evidence="1">Multi-pass membrane protein</topology>
    </subcellularLocation>
</comment>
<dbReference type="Proteomes" id="UP000001288">
    <property type="component" value="Chromosome"/>
</dbReference>
<evidence type="ECO:0000256" key="12">
    <source>
        <dbReference type="ARBA" id="ARBA00039702"/>
    </source>
</evidence>
<dbReference type="RefSeq" id="WP_003723137.1">
    <property type="nucleotide sequence ID" value="NC_017544.1"/>
</dbReference>
<dbReference type="KEGG" id="lmt:LMRG_01118"/>
<feature type="transmembrane region" description="Helical" evidence="14">
    <location>
        <begin position="82"/>
        <end position="104"/>
    </location>
</feature>
<dbReference type="InterPro" id="IPR051562">
    <property type="entry name" value="Ascorbate-PTS_EIIC"/>
</dbReference>
<feature type="transmembrane region" description="Helical" evidence="14">
    <location>
        <begin position="333"/>
        <end position="355"/>
    </location>
</feature>
<keyword evidence="4" id="KW-1003">Cell membrane</keyword>
<evidence type="ECO:0000256" key="5">
    <source>
        <dbReference type="ARBA" id="ARBA00022597"/>
    </source>
</evidence>
<dbReference type="AlphaFoldDB" id="A0A0H3GIJ3"/>
<evidence type="ECO:0000256" key="1">
    <source>
        <dbReference type="ARBA" id="ARBA00004651"/>
    </source>
</evidence>
<dbReference type="GO" id="GO:0009401">
    <property type="term" value="P:phosphoenolpyruvate-dependent sugar phosphotransferase system"/>
    <property type="evidence" value="ECO:0007669"/>
    <property type="project" value="UniProtKB-KW"/>
</dbReference>
<dbReference type="Pfam" id="PF03611">
    <property type="entry name" value="EIIC-GAT"/>
    <property type="match status" value="1"/>
</dbReference>
<feature type="transmembrane region" description="Helical" evidence="14">
    <location>
        <begin position="39"/>
        <end position="62"/>
    </location>
</feature>
<feature type="transmembrane region" description="Helical" evidence="14">
    <location>
        <begin position="398"/>
        <end position="421"/>
    </location>
</feature>
<comment type="similarity">
    <text evidence="11">Belongs to the UlaA family.</text>
</comment>
<keyword evidence="9 14" id="KW-0472">Membrane</keyword>
<comment type="subunit">
    <text evidence="2">Homodimer.</text>
</comment>
<accession>A0A0H3GIJ3</accession>
<keyword evidence="5" id="KW-0762">Sugar transport</keyword>